<evidence type="ECO:0000313" key="1">
    <source>
        <dbReference type="EMBL" id="CED57350.1"/>
    </source>
</evidence>
<accession>A0A090I6N1</accession>
<proteinExistence type="predicted"/>
<keyword evidence="2" id="KW-1185">Reference proteome</keyword>
<dbReference type="PATRIC" id="fig|80852.17.peg.3498"/>
<dbReference type="STRING" id="80852.AWOD_II_0718"/>
<reference evidence="2" key="1">
    <citation type="submission" date="2014-09" db="EMBL/GenBank/DDBJ databases">
        <authorList>
            <person name="Hjerde E."/>
        </authorList>
    </citation>
    <scope>NUCLEOTIDE SEQUENCE [LARGE SCALE GENOMIC DNA]</scope>
    <source>
        <strain evidence="2">06/09/139</strain>
    </source>
</reference>
<evidence type="ECO:0000313" key="2">
    <source>
        <dbReference type="Proteomes" id="UP000032427"/>
    </source>
</evidence>
<sequence length="41" mass="4995">MVLPHFILHQCFPRNIINPNCGKDIWFIRSKFVETKSFKWC</sequence>
<dbReference type="AlphaFoldDB" id="A0A090I6N1"/>
<gene>
    <name evidence="1" type="ORF">AWOD_II_0718</name>
</gene>
<name>A0A090I6N1_9GAMM</name>
<protein>
    <submittedName>
        <fullName evidence="1">Uncharacterized protein</fullName>
    </submittedName>
</protein>
<dbReference type="EMBL" id="LN554847">
    <property type="protein sequence ID" value="CED57350.1"/>
    <property type="molecule type" value="Genomic_DNA"/>
</dbReference>
<dbReference type="KEGG" id="awd:AWOD_II_0718"/>
<organism evidence="1 2">
    <name type="scientific">Aliivibrio wodanis</name>
    <dbReference type="NCBI Taxonomy" id="80852"/>
    <lineage>
        <taxon>Bacteria</taxon>
        <taxon>Pseudomonadati</taxon>
        <taxon>Pseudomonadota</taxon>
        <taxon>Gammaproteobacteria</taxon>
        <taxon>Vibrionales</taxon>
        <taxon>Vibrionaceae</taxon>
        <taxon>Aliivibrio</taxon>
    </lineage>
</organism>
<dbReference type="Proteomes" id="UP000032427">
    <property type="component" value="Chromosome 2"/>
</dbReference>
<dbReference type="HOGENOM" id="CLU_3264730_0_0_6"/>